<dbReference type="Gene3D" id="1.25.40.10">
    <property type="entry name" value="Tetratricopeptide repeat domain"/>
    <property type="match status" value="1"/>
</dbReference>
<dbReference type="GO" id="GO:0006355">
    <property type="term" value="P:regulation of DNA-templated transcription"/>
    <property type="evidence" value="ECO:0007669"/>
    <property type="project" value="InterPro"/>
</dbReference>
<dbReference type="InterPro" id="IPR005158">
    <property type="entry name" value="BTAD"/>
</dbReference>
<keyword evidence="7" id="KW-1185">Reference proteome</keyword>
<dbReference type="GO" id="GO:0003677">
    <property type="term" value="F:DNA binding"/>
    <property type="evidence" value="ECO:0007669"/>
    <property type="project" value="UniProtKB-UniRule"/>
</dbReference>
<dbReference type="PROSITE" id="PS51755">
    <property type="entry name" value="OMPR_PHOB"/>
    <property type="match status" value="1"/>
</dbReference>
<protein>
    <submittedName>
        <fullName evidence="6">Uncharacterized protein</fullName>
    </submittedName>
</protein>
<sequence>MRFGVLGTVQVWTADGVPVTVAETKVRSLLAALLACQGQPVSVERLIDNLWGDDPPANPTSALQLKVSRLRHALKQAEPGGDDLVATYPPGYRLTAQPGQTDAETFAELTSRARQTRDARARAAMLAEALALWRGPAFAEFADENFARSAAQRLEEQRLTALEAQAEARLELDECGMLVGELSDLVRQHPLRERLREIQMRALYRCGRPSEALASYAELRGQLAEELGLDPSPGTHRPARGHPAAGPRPEPGGPAGTCAHQSARPAHQPGRPRPGSRRDPLPAGRGPAGDSHRPRWGGQDPARHRDRQPDGSRPARWCLARRAGRDMPDRRWPQRERMVAWSRGGGTYGVGLHRPP</sequence>
<evidence type="ECO:0000256" key="1">
    <source>
        <dbReference type="ARBA" id="ARBA00005820"/>
    </source>
</evidence>
<organism evidence="6 7">
    <name type="scientific">Nonomuraea phyllanthi</name>
    <dbReference type="NCBI Taxonomy" id="2219224"/>
    <lineage>
        <taxon>Bacteria</taxon>
        <taxon>Bacillati</taxon>
        <taxon>Actinomycetota</taxon>
        <taxon>Actinomycetes</taxon>
        <taxon>Streptosporangiales</taxon>
        <taxon>Streptosporangiaceae</taxon>
        <taxon>Nonomuraea</taxon>
    </lineage>
</organism>
<proteinExistence type="inferred from homology"/>
<feature type="region of interest" description="Disordered" evidence="5">
    <location>
        <begin position="227"/>
        <end position="322"/>
    </location>
</feature>
<dbReference type="EMBL" id="VDLX02000015">
    <property type="protein sequence ID" value="KAB8190666.1"/>
    <property type="molecule type" value="Genomic_DNA"/>
</dbReference>
<comment type="similarity">
    <text evidence="1">Belongs to the AfsR/DnrI/RedD regulatory family.</text>
</comment>
<dbReference type="PANTHER" id="PTHR35807">
    <property type="entry name" value="TRANSCRIPTIONAL REGULATOR REDD-RELATED"/>
    <property type="match status" value="1"/>
</dbReference>
<dbReference type="CDD" id="cd15831">
    <property type="entry name" value="BTAD"/>
    <property type="match status" value="1"/>
</dbReference>
<dbReference type="InterPro" id="IPR011990">
    <property type="entry name" value="TPR-like_helical_dom_sf"/>
</dbReference>
<dbReference type="InterPro" id="IPR001867">
    <property type="entry name" value="OmpR/PhoB-type_DNA-bd"/>
</dbReference>
<dbReference type="SUPFAM" id="SSF46894">
    <property type="entry name" value="C-terminal effector domain of the bipartite response regulators"/>
    <property type="match status" value="1"/>
</dbReference>
<keyword evidence="4" id="KW-0804">Transcription</keyword>
<evidence type="ECO:0000256" key="5">
    <source>
        <dbReference type="SAM" id="MobiDB-lite"/>
    </source>
</evidence>
<dbReference type="Proteomes" id="UP000312512">
    <property type="component" value="Unassembled WGS sequence"/>
</dbReference>
<dbReference type="SMART" id="SM01043">
    <property type="entry name" value="BTAD"/>
    <property type="match status" value="1"/>
</dbReference>
<reference evidence="6 7" key="1">
    <citation type="submission" date="2019-10" db="EMBL/GenBank/DDBJ databases">
        <title>Nonomuraea sp. nov., isolated from Phyllanthus amarus.</title>
        <authorList>
            <person name="Klykleung N."/>
            <person name="Tanasupawat S."/>
        </authorList>
    </citation>
    <scope>NUCLEOTIDE SEQUENCE [LARGE SCALE GENOMIC DNA]</scope>
    <source>
        <strain evidence="6 7">PA1-10</strain>
    </source>
</reference>
<dbReference type="Gene3D" id="1.10.10.10">
    <property type="entry name" value="Winged helix-like DNA-binding domain superfamily/Winged helix DNA-binding domain"/>
    <property type="match status" value="1"/>
</dbReference>
<keyword evidence="3" id="KW-0238">DNA-binding</keyword>
<keyword evidence="2" id="KW-0805">Transcription regulation</keyword>
<dbReference type="OrthoDB" id="4054020at2"/>
<comment type="caution">
    <text evidence="6">The sequence shown here is derived from an EMBL/GenBank/DDBJ whole genome shotgun (WGS) entry which is preliminary data.</text>
</comment>
<gene>
    <name evidence="6" type="ORF">FH608_034730</name>
</gene>
<dbReference type="InterPro" id="IPR036388">
    <property type="entry name" value="WH-like_DNA-bd_sf"/>
</dbReference>
<name>A0A5C4VXT6_9ACTN</name>
<feature type="compositionally biased region" description="Basic and acidic residues" evidence="5">
    <location>
        <begin position="301"/>
        <end position="310"/>
    </location>
</feature>
<dbReference type="Pfam" id="PF00486">
    <property type="entry name" value="Trans_reg_C"/>
    <property type="match status" value="1"/>
</dbReference>
<evidence type="ECO:0000256" key="3">
    <source>
        <dbReference type="ARBA" id="ARBA00023125"/>
    </source>
</evidence>
<evidence type="ECO:0000313" key="6">
    <source>
        <dbReference type="EMBL" id="KAB8190666.1"/>
    </source>
</evidence>
<dbReference type="SMART" id="SM00862">
    <property type="entry name" value="Trans_reg_C"/>
    <property type="match status" value="1"/>
</dbReference>
<accession>A0A5C4VXT6</accession>
<dbReference type="InterPro" id="IPR051677">
    <property type="entry name" value="AfsR-DnrI-RedD_regulator"/>
</dbReference>
<dbReference type="RefSeq" id="WP_139634599.1">
    <property type="nucleotide sequence ID" value="NZ_VDLX02000015.1"/>
</dbReference>
<dbReference type="GO" id="GO:0000160">
    <property type="term" value="P:phosphorelay signal transduction system"/>
    <property type="evidence" value="ECO:0007669"/>
    <property type="project" value="InterPro"/>
</dbReference>
<dbReference type="SUPFAM" id="SSF48452">
    <property type="entry name" value="TPR-like"/>
    <property type="match status" value="1"/>
</dbReference>
<dbReference type="AlphaFoldDB" id="A0A5C4VXT6"/>
<evidence type="ECO:0000256" key="2">
    <source>
        <dbReference type="ARBA" id="ARBA00023015"/>
    </source>
</evidence>
<dbReference type="PANTHER" id="PTHR35807:SF1">
    <property type="entry name" value="TRANSCRIPTIONAL REGULATOR REDD"/>
    <property type="match status" value="1"/>
</dbReference>
<evidence type="ECO:0000313" key="7">
    <source>
        <dbReference type="Proteomes" id="UP000312512"/>
    </source>
</evidence>
<dbReference type="Pfam" id="PF03704">
    <property type="entry name" value="BTAD"/>
    <property type="match status" value="1"/>
</dbReference>
<dbReference type="InterPro" id="IPR016032">
    <property type="entry name" value="Sig_transdc_resp-reg_C-effctor"/>
</dbReference>
<evidence type="ECO:0000256" key="4">
    <source>
        <dbReference type="ARBA" id="ARBA00023163"/>
    </source>
</evidence>